<dbReference type="SUPFAM" id="SSF53756">
    <property type="entry name" value="UDP-Glycosyltransferase/glycogen phosphorylase"/>
    <property type="match status" value="1"/>
</dbReference>
<dbReference type="CDD" id="cd03801">
    <property type="entry name" value="GT4_PimA-like"/>
    <property type="match status" value="1"/>
</dbReference>
<name>A0A5R9J8I5_9PROT</name>
<proteinExistence type="predicted"/>
<organism evidence="1 2">
    <name type="scientific">Lichenicoccus roseus</name>
    <dbReference type="NCBI Taxonomy" id="2683649"/>
    <lineage>
        <taxon>Bacteria</taxon>
        <taxon>Pseudomonadati</taxon>
        <taxon>Pseudomonadota</taxon>
        <taxon>Alphaproteobacteria</taxon>
        <taxon>Acetobacterales</taxon>
        <taxon>Acetobacteraceae</taxon>
        <taxon>Lichenicoccus</taxon>
    </lineage>
</organism>
<keyword evidence="2" id="KW-1185">Reference proteome</keyword>
<dbReference type="Proteomes" id="UP000305654">
    <property type="component" value="Unassembled WGS sequence"/>
</dbReference>
<reference evidence="1 2" key="1">
    <citation type="submission" date="2019-05" db="EMBL/GenBank/DDBJ databases">
        <authorList>
            <person name="Pankratov T."/>
            <person name="Grouzdev D."/>
        </authorList>
    </citation>
    <scope>NUCLEOTIDE SEQUENCE [LARGE SCALE GENOMIC DNA]</scope>
    <source>
        <strain evidence="1 2">KEBCLARHB70R</strain>
    </source>
</reference>
<dbReference type="AlphaFoldDB" id="A0A5R9J8I5"/>
<evidence type="ECO:0000313" key="2">
    <source>
        <dbReference type="Proteomes" id="UP000305654"/>
    </source>
</evidence>
<gene>
    <name evidence="1" type="ORF">FE263_11120</name>
</gene>
<accession>A0A5R9J8I5</accession>
<dbReference type="PANTHER" id="PTHR46656:SF3">
    <property type="entry name" value="PUTATIVE-RELATED"/>
    <property type="match status" value="1"/>
</dbReference>
<dbReference type="GO" id="GO:0016740">
    <property type="term" value="F:transferase activity"/>
    <property type="evidence" value="ECO:0007669"/>
    <property type="project" value="UniProtKB-KW"/>
</dbReference>
<comment type="caution">
    <text evidence="1">The sequence shown here is derived from an EMBL/GenBank/DDBJ whole genome shotgun (WGS) entry which is preliminary data.</text>
</comment>
<dbReference type="PANTHER" id="PTHR46656">
    <property type="entry name" value="PUTATIVE-RELATED"/>
    <property type="match status" value="1"/>
</dbReference>
<evidence type="ECO:0000313" key="1">
    <source>
        <dbReference type="EMBL" id="TLU72857.1"/>
    </source>
</evidence>
<dbReference type="OrthoDB" id="118340at2"/>
<sequence>MHRLWRLLPAERRRLLLARGAALLAPKPDRRPPAHCDGVVVGGEIGRASGLGEAARIMHRALEGLGVPTAALRAGLDVPGEIVPAGDATGRRDLPPPAALLLHVNAPVLPAALLRLPRGVLHGRRVIGYWAWELPSVPPSWRPAASCVHEVWAPSRFTASALEALLPGRVRVVPIPIASSPPLPAPLGRDAFGLPEAAVVVLVSFSVASAFERKNPLGAIAAFRKAFGNRSDRILLVKAGHAGHYPADMDRLQQAASGCDNIRIETRMLPEAEMHALTRCADIVLSLHRSEGFGLVPAQAMMLGRAVVATDWSATAEFLDESCGVPVGYRLVEAVDPRGVFQAPGALWADADTDEAASVLRRLADAPDLRSALGERARKAAAERFGTGGLRAALAAIGYSGPIASGSEAA</sequence>
<dbReference type="Pfam" id="PF13692">
    <property type="entry name" value="Glyco_trans_1_4"/>
    <property type="match status" value="1"/>
</dbReference>
<dbReference type="EMBL" id="VCDI01000003">
    <property type="protein sequence ID" value="TLU72857.1"/>
    <property type="molecule type" value="Genomic_DNA"/>
</dbReference>
<keyword evidence="1" id="KW-0808">Transferase</keyword>
<dbReference type="Gene3D" id="3.40.50.2000">
    <property type="entry name" value="Glycogen Phosphorylase B"/>
    <property type="match status" value="1"/>
</dbReference>
<protein>
    <submittedName>
        <fullName evidence="1">Glycosyltransferase family 4 protein</fullName>
    </submittedName>
</protein>